<dbReference type="RefSeq" id="WP_057776664.1">
    <property type="nucleotide sequence ID" value="NZ_CP042593.1"/>
</dbReference>
<dbReference type="Proteomes" id="UP000321555">
    <property type="component" value="Chromosome"/>
</dbReference>
<keyword evidence="2" id="KW-1185">Reference proteome</keyword>
<gene>
    <name evidence="1" type="ORF">FSZ17_06980</name>
</gene>
<protein>
    <submittedName>
        <fullName evidence="1">Uncharacterized protein</fullName>
    </submittedName>
</protein>
<dbReference type="AlphaFoldDB" id="A0A5B8Z1Y8"/>
<proteinExistence type="predicted"/>
<reference evidence="2" key="1">
    <citation type="submission" date="2019-08" db="EMBL/GenBank/DDBJ databases">
        <authorList>
            <person name="Zheng X."/>
        </authorList>
    </citation>
    <scope>NUCLEOTIDE SEQUENCE [LARGE SCALE GENOMIC DNA]</scope>
    <source>
        <strain evidence="2">FJAT-25496</strain>
    </source>
</reference>
<dbReference type="OrthoDB" id="9971891at2"/>
<dbReference type="STRING" id="1742359.GCA_001439625_01518"/>
<dbReference type="EMBL" id="CP042593">
    <property type="protein sequence ID" value="QED47005.1"/>
    <property type="molecule type" value="Genomic_DNA"/>
</dbReference>
<evidence type="ECO:0000313" key="1">
    <source>
        <dbReference type="EMBL" id="QED47005.1"/>
    </source>
</evidence>
<name>A0A5B8Z1Y8_CYTDA</name>
<evidence type="ECO:0000313" key="2">
    <source>
        <dbReference type="Proteomes" id="UP000321555"/>
    </source>
</evidence>
<sequence>MNIKFNLERKFSIFFESKEIRYLKSLGVDFHEDDPNNFIPIAKHRKMYYEIIKELDIQKLEDILMGNDKKD</sequence>
<organism evidence="1 2">
    <name type="scientific">Cytobacillus dafuensis</name>
    <name type="common">Bacillus dafuensis</name>
    <dbReference type="NCBI Taxonomy" id="1742359"/>
    <lineage>
        <taxon>Bacteria</taxon>
        <taxon>Bacillati</taxon>
        <taxon>Bacillota</taxon>
        <taxon>Bacilli</taxon>
        <taxon>Bacillales</taxon>
        <taxon>Bacillaceae</taxon>
        <taxon>Cytobacillus</taxon>
    </lineage>
</organism>
<dbReference type="KEGG" id="bda:FSZ17_06980"/>
<accession>A0A5B8Z1Y8</accession>